<evidence type="ECO:0000313" key="8">
    <source>
        <dbReference type="EMBL" id="GGC56319.1"/>
    </source>
</evidence>
<dbReference type="PANTHER" id="PTHR43124">
    <property type="entry name" value="PURINE EFFLUX PUMP PBUE"/>
    <property type="match status" value="1"/>
</dbReference>
<dbReference type="GO" id="GO:0005886">
    <property type="term" value="C:plasma membrane"/>
    <property type="evidence" value="ECO:0007669"/>
    <property type="project" value="UniProtKB-SubCell"/>
</dbReference>
<evidence type="ECO:0000256" key="4">
    <source>
        <dbReference type="ARBA" id="ARBA00022989"/>
    </source>
</evidence>
<comment type="subcellular location">
    <subcellularLocation>
        <location evidence="1">Cell membrane</location>
        <topology evidence="1">Multi-pass membrane protein</topology>
    </subcellularLocation>
</comment>
<reference evidence="8" key="2">
    <citation type="submission" date="2020-09" db="EMBL/GenBank/DDBJ databases">
        <authorList>
            <person name="Sun Q."/>
            <person name="Zhou Y."/>
        </authorList>
    </citation>
    <scope>NUCLEOTIDE SEQUENCE</scope>
    <source>
        <strain evidence="8">CGMCC 1.12919</strain>
    </source>
</reference>
<evidence type="ECO:0000256" key="6">
    <source>
        <dbReference type="SAM" id="Phobius"/>
    </source>
</evidence>
<dbReference type="InterPro" id="IPR020846">
    <property type="entry name" value="MFS_dom"/>
</dbReference>
<proteinExistence type="predicted"/>
<comment type="caution">
    <text evidence="8">The sequence shown here is derived from an EMBL/GenBank/DDBJ whole genome shotgun (WGS) entry which is preliminary data.</text>
</comment>
<evidence type="ECO:0000256" key="5">
    <source>
        <dbReference type="ARBA" id="ARBA00023136"/>
    </source>
</evidence>
<dbReference type="EMBL" id="BMGG01000002">
    <property type="protein sequence ID" value="GGC56319.1"/>
    <property type="molecule type" value="Genomic_DNA"/>
</dbReference>
<dbReference type="Proteomes" id="UP000637002">
    <property type="component" value="Unassembled WGS sequence"/>
</dbReference>
<feature type="domain" description="Major facilitator superfamily (MFS) profile" evidence="7">
    <location>
        <begin position="22"/>
        <end position="414"/>
    </location>
</feature>
<feature type="transmembrane region" description="Helical" evidence="6">
    <location>
        <begin position="358"/>
        <end position="379"/>
    </location>
</feature>
<organism evidence="8 9">
    <name type="scientific">Chelatococcus reniformis</name>
    <dbReference type="NCBI Taxonomy" id="1494448"/>
    <lineage>
        <taxon>Bacteria</taxon>
        <taxon>Pseudomonadati</taxon>
        <taxon>Pseudomonadota</taxon>
        <taxon>Alphaproteobacteria</taxon>
        <taxon>Hyphomicrobiales</taxon>
        <taxon>Chelatococcaceae</taxon>
        <taxon>Chelatococcus</taxon>
    </lineage>
</organism>
<feature type="transmembrane region" description="Helical" evidence="6">
    <location>
        <begin position="89"/>
        <end position="107"/>
    </location>
</feature>
<evidence type="ECO:0000256" key="2">
    <source>
        <dbReference type="ARBA" id="ARBA00022475"/>
    </source>
</evidence>
<feature type="transmembrane region" description="Helical" evidence="6">
    <location>
        <begin position="261"/>
        <end position="283"/>
    </location>
</feature>
<evidence type="ECO:0000313" key="9">
    <source>
        <dbReference type="Proteomes" id="UP000637002"/>
    </source>
</evidence>
<keyword evidence="9" id="KW-1185">Reference proteome</keyword>
<evidence type="ECO:0000256" key="3">
    <source>
        <dbReference type="ARBA" id="ARBA00022692"/>
    </source>
</evidence>
<name>A0A916U1F9_9HYPH</name>
<protein>
    <submittedName>
        <fullName evidence="8">MFS transporter</fullName>
    </submittedName>
</protein>
<evidence type="ECO:0000259" key="7">
    <source>
        <dbReference type="PROSITE" id="PS50850"/>
    </source>
</evidence>
<dbReference type="InterPro" id="IPR036259">
    <property type="entry name" value="MFS_trans_sf"/>
</dbReference>
<feature type="transmembrane region" description="Helical" evidence="6">
    <location>
        <begin position="113"/>
        <end position="135"/>
    </location>
</feature>
<sequence>MLQANAGSGLQRVPAHGRGFPVMLAALVSCFALSQAYRTVPGVTAGAIAAEFSLSQQQVTQFAAAFHLAFAVMQIGVGISLDRYGAKRTACWLFSLTVLGALLSALAPTYAVLVLGQALIGFGCAPALLACLVFIGRHVGANRLSAVSGLVMSVGGIGTLMTATPLAWLVELWSWRAGFLVLAALSALAVLACGLLVERDPERGADATESLGASFRMLFAVITMRQAPAILILGGITYAVVMAIRSLWLVPLFTERYDFSLVSAGNVVLIMSVAMMLGPALFGRLDPGPRLRRRVIFACTLLLAALIAALGLCPAASPVAAIAIAVTMALQGGFTILQYADTRTAYPPQSQGRALSALTMSMFAGVAIVQWLSGLAAALASNHGADPVTAAYLSLAAIAVAGAAAFALLPGPRRQEHAPAP</sequence>
<keyword evidence="4 6" id="KW-1133">Transmembrane helix</keyword>
<feature type="transmembrane region" description="Helical" evidence="6">
    <location>
        <begin position="318"/>
        <end position="337"/>
    </location>
</feature>
<feature type="transmembrane region" description="Helical" evidence="6">
    <location>
        <begin position="58"/>
        <end position="77"/>
    </location>
</feature>
<dbReference type="PROSITE" id="PS50850">
    <property type="entry name" value="MFS"/>
    <property type="match status" value="1"/>
</dbReference>
<keyword evidence="3 6" id="KW-0812">Transmembrane</keyword>
<dbReference type="InterPro" id="IPR050189">
    <property type="entry name" value="MFS_Efflux_Transporters"/>
</dbReference>
<feature type="transmembrane region" description="Helical" evidence="6">
    <location>
        <begin position="20"/>
        <end position="38"/>
    </location>
</feature>
<dbReference type="PANTHER" id="PTHR43124:SF3">
    <property type="entry name" value="CHLORAMPHENICOL EFFLUX PUMP RV0191"/>
    <property type="match status" value="1"/>
</dbReference>
<dbReference type="InterPro" id="IPR011701">
    <property type="entry name" value="MFS"/>
</dbReference>
<dbReference type="SUPFAM" id="SSF103473">
    <property type="entry name" value="MFS general substrate transporter"/>
    <property type="match status" value="1"/>
</dbReference>
<reference evidence="8" key="1">
    <citation type="journal article" date="2014" name="Int. J. Syst. Evol. Microbiol.">
        <title>Complete genome sequence of Corynebacterium casei LMG S-19264T (=DSM 44701T), isolated from a smear-ripened cheese.</title>
        <authorList>
            <consortium name="US DOE Joint Genome Institute (JGI-PGF)"/>
            <person name="Walter F."/>
            <person name="Albersmeier A."/>
            <person name="Kalinowski J."/>
            <person name="Ruckert C."/>
        </authorList>
    </citation>
    <scope>NUCLEOTIDE SEQUENCE</scope>
    <source>
        <strain evidence="8">CGMCC 1.12919</strain>
    </source>
</reference>
<keyword evidence="2" id="KW-1003">Cell membrane</keyword>
<dbReference type="AlphaFoldDB" id="A0A916U1F9"/>
<keyword evidence="5 6" id="KW-0472">Membrane</keyword>
<feature type="transmembrane region" description="Helical" evidence="6">
    <location>
        <begin position="295"/>
        <end position="312"/>
    </location>
</feature>
<dbReference type="Pfam" id="PF07690">
    <property type="entry name" value="MFS_1"/>
    <property type="match status" value="1"/>
</dbReference>
<gene>
    <name evidence="8" type="ORF">GCM10010994_14050</name>
</gene>
<feature type="transmembrane region" description="Helical" evidence="6">
    <location>
        <begin position="391"/>
        <end position="409"/>
    </location>
</feature>
<accession>A0A916U1F9</accession>
<feature type="transmembrane region" description="Helical" evidence="6">
    <location>
        <begin position="147"/>
        <end position="169"/>
    </location>
</feature>
<feature type="transmembrane region" description="Helical" evidence="6">
    <location>
        <begin position="175"/>
        <end position="197"/>
    </location>
</feature>
<evidence type="ECO:0000256" key="1">
    <source>
        <dbReference type="ARBA" id="ARBA00004651"/>
    </source>
</evidence>
<dbReference type="Gene3D" id="1.20.1250.20">
    <property type="entry name" value="MFS general substrate transporter like domains"/>
    <property type="match status" value="2"/>
</dbReference>
<feature type="transmembrane region" description="Helical" evidence="6">
    <location>
        <begin position="218"/>
        <end position="241"/>
    </location>
</feature>
<dbReference type="GO" id="GO:0022857">
    <property type="term" value="F:transmembrane transporter activity"/>
    <property type="evidence" value="ECO:0007669"/>
    <property type="project" value="InterPro"/>
</dbReference>